<dbReference type="OrthoDB" id="1638493at2759"/>
<dbReference type="InParanoid" id="S8G1A5"/>
<proteinExistence type="predicted"/>
<dbReference type="EMBL" id="KE504128">
    <property type="protein sequence ID" value="EPT04110.1"/>
    <property type="molecule type" value="Genomic_DNA"/>
</dbReference>
<dbReference type="AlphaFoldDB" id="S8G1A5"/>
<feature type="region of interest" description="Disordered" evidence="1">
    <location>
        <begin position="276"/>
        <end position="301"/>
    </location>
</feature>
<evidence type="ECO:0008006" key="4">
    <source>
        <dbReference type="Google" id="ProtNLM"/>
    </source>
</evidence>
<organism evidence="2 3">
    <name type="scientific">Fomitopsis schrenkii</name>
    <name type="common">Brown rot fungus</name>
    <dbReference type="NCBI Taxonomy" id="2126942"/>
    <lineage>
        <taxon>Eukaryota</taxon>
        <taxon>Fungi</taxon>
        <taxon>Dikarya</taxon>
        <taxon>Basidiomycota</taxon>
        <taxon>Agaricomycotina</taxon>
        <taxon>Agaricomycetes</taxon>
        <taxon>Polyporales</taxon>
        <taxon>Fomitopsis</taxon>
    </lineage>
</organism>
<protein>
    <recommendedName>
        <fullName evidence="4">Arrestin-like N-terminal domain-containing protein</fullName>
    </recommendedName>
</protein>
<evidence type="ECO:0000256" key="1">
    <source>
        <dbReference type="SAM" id="MobiDB-lite"/>
    </source>
</evidence>
<dbReference type="HOGENOM" id="CLU_477327_0_0_1"/>
<evidence type="ECO:0000313" key="2">
    <source>
        <dbReference type="EMBL" id="EPT04110.1"/>
    </source>
</evidence>
<sequence>MSVSIEIQPHSSSLDMYGEPDRSTAYSLSGDIVISVSSPFSFFERRKPVKILLQSITVEFEGQCELITDDTGYTPFRVYSLSSELLTEQTIELSSEGHEEDDKPCAWSVAYNLVVPGWLPPTAAYGNQHAASEPGTRYALYASAKFVTIDDDANRSWLAACCTAFRSRARVVDAPRCCICVNRFANLADDASSTIDYRVQAVPKEDRESATRFPSNVMLGLRTIVSVPTNIDVEDTAFPVCMRLRLQDLTEAECRRVRMTDFTVDIEQTEQCRSSPSSLYKTLYPLPPSSEQPPRRPLRDPHPAQTLCDVGLAVIPAPHHTITTTHSLFPLDACGEYALAGDGYVFKDDAAPANGSTWFSVRTQIPVDSARCSAKTGVRRLRATGMSPLFCVSHRLLVSLTCTYDLEEGEGGEPARATEVLQFSIPLRFARVQRDPAAPFAPGSAQVVDGVRAQGPLATALFPKASLPYAQTLPAYSQLFDANGDRKIDYSVPLPAYSPASSACSTASVDLLLPVTASFNDPTDTCEAVLPGYSAA</sequence>
<name>S8G1A5_FOMSC</name>
<dbReference type="Proteomes" id="UP000015241">
    <property type="component" value="Unassembled WGS sequence"/>
</dbReference>
<accession>S8G1A5</accession>
<dbReference type="eggNOG" id="ENOG502SCST">
    <property type="taxonomic scope" value="Eukaryota"/>
</dbReference>
<gene>
    <name evidence="2" type="ORF">FOMPIDRAFT_1158218</name>
</gene>
<reference evidence="2 3" key="1">
    <citation type="journal article" date="2012" name="Science">
        <title>The Paleozoic origin of enzymatic lignin decomposition reconstructed from 31 fungal genomes.</title>
        <authorList>
            <person name="Floudas D."/>
            <person name="Binder M."/>
            <person name="Riley R."/>
            <person name="Barry K."/>
            <person name="Blanchette R.A."/>
            <person name="Henrissat B."/>
            <person name="Martinez A.T."/>
            <person name="Otillar R."/>
            <person name="Spatafora J.W."/>
            <person name="Yadav J.S."/>
            <person name="Aerts A."/>
            <person name="Benoit I."/>
            <person name="Boyd A."/>
            <person name="Carlson A."/>
            <person name="Copeland A."/>
            <person name="Coutinho P.M."/>
            <person name="de Vries R.P."/>
            <person name="Ferreira P."/>
            <person name="Findley K."/>
            <person name="Foster B."/>
            <person name="Gaskell J."/>
            <person name="Glotzer D."/>
            <person name="Gorecki P."/>
            <person name="Heitman J."/>
            <person name="Hesse C."/>
            <person name="Hori C."/>
            <person name="Igarashi K."/>
            <person name="Jurgens J.A."/>
            <person name="Kallen N."/>
            <person name="Kersten P."/>
            <person name="Kohler A."/>
            <person name="Kuees U."/>
            <person name="Kumar T.K.A."/>
            <person name="Kuo A."/>
            <person name="LaButti K."/>
            <person name="Larrondo L.F."/>
            <person name="Lindquist E."/>
            <person name="Ling A."/>
            <person name="Lombard V."/>
            <person name="Lucas S."/>
            <person name="Lundell T."/>
            <person name="Martin R."/>
            <person name="McLaughlin D.J."/>
            <person name="Morgenstern I."/>
            <person name="Morin E."/>
            <person name="Murat C."/>
            <person name="Nagy L.G."/>
            <person name="Nolan M."/>
            <person name="Ohm R.A."/>
            <person name="Patyshakuliyeva A."/>
            <person name="Rokas A."/>
            <person name="Ruiz-Duenas F.J."/>
            <person name="Sabat G."/>
            <person name="Salamov A."/>
            <person name="Samejima M."/>
            <person name="Schmutz J."/>
            <person name="Slot J.C."/>
            <person name="St John F."/>
            <person name="Stenlid J."/>
            <person name="Sun H."/>
            <person name="Sun S."/>
            <person name="Syed K."/>
            <person name="Tsang A."/>
            <person name="Wiebenga A."/>
            <person name="Young D."/>
            <person name="Pisabarro A."/>
            <person name="Eastwood D.C."/>
            <person name="Martin F."/>
            <person name="Cullen D."/>
            <person name="Grigoriev I.V."/>
            <person name="Hibbett D.S."/>
        </authorList>
    </citation>
    <scope>NUCLEOTIDE SEQUENCE</scope>
    <source>
        <strain evidence="3">FP-58527</strain>
    </source>
</reference>
<keyword evidence="3" id="KW-1185">Reference proteome</keyword>
<evidence type="ECO:0000313" key="3">
    <source>
        <dbReference type="Proteomes" id="UP000015241"/>
    </source>
</evidence>
<dbReference type="STRING" id="743788.S8G1A5"/>